<reference evidence="4" key="2">
    <citation type="submission" date="2025-05" db="UniProtKB">
        <authorList>
            <consortium name="EnsemblMetazoa"/>
        </authorList>
    </citation>
    <scope>IDENTIFICATION</scope>
</reference>
<dbReference type="EnsemblMetazoa" id="XM_044461487.1">
    <property type="protein sequence ID" value="XP_044317422.1"/>
    <property type="gene ID" value="LOC123038033"/>
</dbReference>
<feature type="domain" description="CCHC-type" evidence="3">
    <location>
        <begin position="257"/>
        <end position="273"/>
    </location>
</feature>
<evidence type="ECO:0000256" key="2">
    <source>
        <dbReference type="SAM" id="MobiDB-lite"/>
    </source>
</evidence>
<dbReference type="PROSITE" id="PS50158">
    <property type="entry name" value="ZF_CCHC"/>
    <property type="match status" value="1"/>
</dbReference>
<sequence length="392" mass="43068">MPRARKRFRSDHEEQPEAEDDSSESSTSEVGSPRPQIESENNPKLLLESQNRTFSELIKAIQQAPNDAVAIILPNFNPDRASADAVSWSATVDYILSENSLEGSALVMALSRSLQGSASHWLAQTVYFGITWTQFRELFLQNFAGTETLAATVLNLLNGRPTEGESMSLYGSRIVTSLVSRWKSLTVEQIAVSVALAHVAGLDKRLRRLAFTTEVNSRNELQQEFKAFSFDAGPSRGTGDVLSALTNKKTRPFSNIKCHKCGKEGHKKAECRSSGVQPRHSQLATQRSGHNGGIEGKEGHVATVCPDREERSMPVKRDYVKDVNLCTVLEPLGTFQQFGESFQFCFDSGAECSLIKEAVSLKLSGPRINNVVILRGIGSNTVCSTLQILAKF</sequence>
<dbReference type="RefSeq" id="XP_044317422.1">
    <property type="nucleotide sequence ID" value="XM_044461487.1"/>
</dbReference>
<keyword evidence="1" id="KW-0863">Zinc-finger</keyword>
<dbReference type="Proteomes" id="UP001652680">
    <property type="component" value="Unassembled WGS sequence"/>
</dbReference>
<evidence type="ECO:0000313" key="4">
    <source>
        <dbReference type="EnsemblMetazoa" id="XP_044317422.1"/>
    </source>
</evidence>
<keyword evidence="5" id="KW-1185">Reference proteome</keyword>
<dbReference type="GeneID" id="123038033"/>
<keyword evidence="1" id="KW-0479">Metal-binding</keyword>
<evidence type="ECO:0000313" key="5">
    <source>
        <dbReference type="Proteomes" id="UP001652680"/>
    </source>
</evidence>
<dbReference type="InterPro" id="IPR036875">
    <property type="entry name" value="Znf_CCHC_sf"/>
</dbReference>
<dbReference type="SUPFAM" id="SSF57756">
    <property type="entry name" value="Retrovirus zinc finger-like domains"/>
    <property type="match status" value="1"/>
</dbReference>
<protein>
    <recommendedName>
        <fullName evidence="3">CCHC-type domain-containing protein</fullName>
    </recommendedName>
</protein>
<dbReference type="SMART" id="SM00343">
    <property type="entry name" value="ZnF_C2HC"/>
    <property type="match status" value="2"/>
</dbReference>
<evidence type="ECO:0000256" key="1">
    <source>
        <dbReference type="PROSITE-ProRule" id="PRU00047"/>
    </source>
</evidence>
<feature type="compositionally biased region" description="Polar residues" evidence="2">
    <location>
        <begin position="274"/>
        <end position="289"/>
    </location>
</feature>
<proteinExistence type="predicted"/>
<name>A0ABM5JF27_DRORH</name>
<reference evidence="5" key="1">
    <citation type="journal article" date="2021" name="Elife">
        <title>Highly contiguous assemblies of 101 drosophilid genomes.</title>
        <authorList>
            <person name="Kim B.Y."/>
            <person name="Wang J.R."/>
            <person name="Miller D.E."/>
            <person name="Barmina O."/>
            <person name="Delaney E."/>
            <person name="Thompson A."/>
            <person name="Comeault A.A."/>
            <person name="Peede D."/>
            <person name="D'Agostino E.R."/>
            <person name="Pelaez J."/>
            <person name="Aguilar J.M."/>
            <person name="Haji D."/>
            <person name="Matsunaga T."/>
            <person name="Armstrong E.E."/>
            <person name="Zych M."/>
            <person name="Ogawa Y."/>
            <person name="Stamenkovic-Radak M."/>
            <person name="Jelic M."/>
            <person name="Veselinovic M.S."/>
            <person name="Tanaskovic M."/>
            <person name="Eric P."/>
            <person name="Gao J.J."/>
            <person name="Katoh T.K."/>
            <person name="Toda M.J."/>
            <person name="Watabe H."/>
            <person name="Watada M."/>
            <person name="Davis J.S."/>
            <person name="Moyle L.C."/>
            <person name="Manoli G."/>
            <person name="Bertolini E."/>
            <person name="Kostal V."/>
            <person name="Hawley R.S."/>
            <person name="Takahashi A."/>
            <person name="Jones C.D."/>
            <person name="Price D.K."/>
            <person name="Whiteman N."/>
            <person name="Kopp A."/>
            <person name="Matute D.R."/>
            <person name="Petrov D.A."/>
        </authorList>
    </citation>
    <scope>NUCLEOTIDE SEQUENCE [LARGE SCALE GENOMIC DNA]</scope>
</reference>
<feature type="region of interest" description="Disordered" evidence="2">
    <location>
        <begin position="271"/>
        <end position="299"/>
    </location>
</feature>
<evidence type="ECO:0000259" key="3">
    <source>
        <dbReference type="PROSITE" id="PS50158"/>
    </source>
</evidence>
<dbReference type="Pfam" id="PF00098">
    <property type="entry name" value="zf-CCHC"/>
    <property type="match status" value="1"/>
</dbReference>
<keyword evidence="1" id="KW-0862">Zinc</keyword>
<feature type="region of interest" description="Disordered" evidence="2">
    <location>
        <begin position="1"/>
        <end position="44"/>
    </location>
</feature>
<organism evidence="4 5">
    <name type="scientific">Drosophila rhopaloa</name>
    <name type="common">Fruit fly</name>
    <dbReference type="NCBI Taxonomy" id="1041015"/>
    <lineage>
        <taxon>Eukaryota</taxon>
        <taxon>Metazoa</taxon>
        <taxon>Ecdysozoa</taxon>
        <taxon>Arthropoda</taxon>
        <taxon>Hexapoda</taxon>
        <taxon>Insecta</taxon>
        <taxon>Pterygota</taxon>
        <taxon>Neoptera</taxon>
        <taxon>Endopterygota</taxon>
        <taxon>Diptera</taxon>
        <taxon>Brachycera</taxon>
        <taxon>Muscomorpha</taxon>
        <taxon>Ephydroidea</taxon>
        <taxon>Drosophilidae</taxon>
        <taxon>Drosophila</taxon>
        <taxon>Sophophora</taxon>
    </lineage>
</organism>
<dbReference type="InterPro" id="IPR001878">
    <property type="entry name" value="Znf_CCHC"/>
</dbReference>
<accession>A0ABM5JF27</accession>